<dbReference type="GeneID" id="107270826"/>
<name>A0AAJ7RMW1_CEPCN</name>
<organism evidence="2 3">
    <name type="scientific">Cephus cinctus</name>
    <name type="common">Wheat stem sawfly</name>
    <dbReference type="NCBI Taxonomy" id="211228"/>
    <lineage>
        <taxon>Eukaryota</taxon>
        <taxon>Metazoa</taxon>
        <taxon>Ecdysozoa</taxon>
        <taxon>Arthropoda</taxon>
        <taxon>Hexapoda</taxon>
        <taxon>Insecta</taxon>
        <taxon>Pterygota</taxon>
        <taxon>Neoptera</taxon>
        <taxon>Endopterygota</taxon>
        <taxon>Hymenoptera</taxon>
        <taxon>Cephoidea</taxon>
        <taxon>Cephidae</taxon>
        <taxon>Cephus</taxon>
    </lineage>
</organism>
<keyword evidence="1" id="KW-0175">Coiled coil</keyword>
<proteinExistence type="predicted"/>
<dbReference type="PANTHER" id="PTHR15827">
    <property type="entry name" value="CYCLIN-DEPENDENT KINASE 2-INTERACTING PROTEIN"/>
    <property type="match status" value="1"/>
</dbReference>
<accession>A0AAJ7RMW1</accession>
<dbReference type="GO" id="GO:0016301">
    <property type="term" value="F:kinase activity"/>
    <property type="evidence" value="ECO:0007669"/>
    <property type="project" value="UniProtKB-KW"/>
</dbReference>
<dbReference type="RefSeq" id="XP_024943883.1">
    <property type="nucleotide sequence ID" value="XM_025088115.1"/>
</dbReference>
<evidence type="ECO:0000313" key="2">
    <source>
        <dbReference type="Proteomes" id="UP000694920"/>
    </source>
</evidence>
<evidence type="ECO:0000256" key="1">
    <source>
        <dbReference type="SAM" id="Coils"/>
    </source>
</evidence>
<dbReference type="PANTHER" id="PTHR15827:SF2">
    <property type="entry name" value="CYCLIN-DEPENDENT KINASE 2-INTERACTING PROTEIN"/>
    <property type="match status" value="1"/>
</dbReference>
<evidence type="ECO:0000313" key="3">
    <source>
        <dbReference type="RefSeq" id="XP_024943883.1"/>
    </source>
</evidence>
<protein>
    <submittedName>
        <fullName evidence="3">Cyclin-dependent kinase 2-interacting protein isoform X1</fullName>
    </submittedName>
</protein>
<keyword evidence="3" id="KW-0808">Transferase</keyword>
<reference evidence="3" key="1">
    <citation type="submission" date="2025-08" db="UniProtKB">
        <authorList>
            <consortium name="RefSeq"/>
        </authorList>
    </citation>
    <scope>IDENTIFICATION</scope>
</reference>
<sequence length="228" mass="26537">MYFSVERQTLLHRLCYSFQYFLLFLHMISSLLTTPKQYSNEHYKSTEQYSPVIVPESPVSKGTNLTGNPRLVRDLSADIHASIQQWNNIHLHGISILKAITQTKVDESYSEELQNLCDDLEKDCNSLADIVDNLKQLSHQMKAVASLHKSKEYMFLTWPVEIFGDVANEIYKAYEKDLAVRYKVLENVAHDHKESWKMLHLATWVHQTQISEKLTRLLESMLLETGHR</sequence>
<gene>
    <name evidence="3" type="primary">LOC107270826</name>
</gene>
<keyword evidence="2" id="KW-1185">Reference proteome</keyword>
<feature type="coiled-coil region" evidence="1">
    <location>
        <begin position="110"/>
        <end position="137"/>
    </location>
</feature>
<keyword evidence="3" id="KW-0418">Kinase</keyword>
<dbReference type="Proteomes" id="UP000694920">
    <property type="component" value="Unplaced"/>
</dbReference>
<dbReference type="AlphaFoldDB" id="A0AAJ7RMW1"/>